<protein>
    <submittedName>
        <fullName evidence="1">Uncharacterized protein</fullName>
    </submittedName>
</protein>
<gene>
    <name evidence="1" type="ORF">J2I47_19425</name>
</gene>
<keyword evidence="2" id="KW-1185">Reference proteome</keyword>
<sequence length="94" mass="10976">MISITHYEYDVELQKRNHHILEQLLTNSYKFDKKSVGEITGVENSDLEISKSGDMFIKFENKFIYVKNFKNMYNVYSLSFELANGNRGSILIGE</sequence>
<dbReference type="AlphaFoldDB" id="A0A939GI55"/>
<evidence type="ECO:0000313" key="2">
    <source>
        <dbReference type="Proteomes" id="UP000664034"/>
    </source>
</evidence>
<dbReference type="Proteomes" id="UP000664034">
    <property type="component" value="Unassembled WGS sequence"/>
</dbReference>
<dbReference type="EMBL" id="JAFMYV010000010">
    <property type="protein sequence ID" value="MBO0938731.1"/>
    <property type="molecule type" value="Genomic_DNA"/>
</dbReference>
<organism evidence="1 2">
    <name type="scientific">Fibrella rubiginis</name>
    <dbReference type="NCBI Taxonomy" id="2817060"/>
    <lineage>
        <taxon>Bacteria</taxon>
        <taxon>Pseudomonadati</taxon>
        <taxon>Bacteroidota</taxon>
        <taxon>Cytophagia</taxon>
        <taxon>Cytophagales</taxon>
        <taxon>Spirosomataceae</taxon>
        <taxon>Fibrella</taxon>
    </lineage>
</organism>
<evidence type="ECO:0000313" key="1">
    <source>
        <dbReference type="EMBL" id="MBO0938731.1"/>
    </source>
</evidence>
<dbReference type="RefSeq" id="WP_207366257.1">
    <property type="nucleotide sequence ID" value="NZ_JAFMYV010000010.1"/>
</dbReference>
<name>A0A939GI55_9BACT</name>
<accession>A0A939GI55</accession>
<reference evidence="1" key="1">
    <citation type="submission" date="2021-03" db="EMBL/GenBank/DDBJ databases">
        <title>Fibrella sp. HMF5335 genome sequencing and assembly.</title>
        <authorList>
            <person name="Kang H."/>
            <person name="Kim H."/>
            <person name="Bae S."/>
            <person name="Joh K."/>
        </authorList>
    </citation>
    <scope>NUCLEOTIDE SEQUENCE</scope>
    <source>
        <strain evidence="1">HMF5335</strain>
    </source>
</reference>
<proteinExistence type="predicted"/>
<comment type="caution">
    <text evidence="1">The sequence shown here is derived from an EMBL/GenBank/DDBJ whole genome shotgun (WGS) entry which is preliminary data.</text>
</comment>